<evidence type="ECO:0000256" key="1">
    <source>
        <dbReference type="SAM" id="MobiDB-lite"/>
    </source>
</evidence>
<dbReference type="SMART" id="SM00248">
    <property type="entry name" value="ANK"/>
    <property type="match status" value="3"/>
</dbReference>
<keyword evidence="3" id="KW-1185">Reference proteome</keyword>
<dbReference type="AlphaFoldDB" id="A0A428PPX3"/>
<comment type="caution">
    <text evidence="2">The sequence shown here is derived from an EMBL/GenBank/DDBJ whole genome shotgun (WGS) entry which is preliminary data.</text>
</comment>
<feature type="compositionally biased region" description="Acidic residues" evidence="1">
    <location>
        <begin position="799"/>
        <end position="817"/>
    </location>
</feature>
<proteinExistence type="predicted"/>
<dbReference type="Gene3D" id="1.25.40.20">
    <property type="entry name" value="Ankyrin repeat-containing domain"/>
    <property type="match status" value="1"/>
</dbReference>
<dbReference type="InterPro" id="IPR036770">
    <property type="entry name" value="Ankyrin_rpt-contain_sf"/>
</dbReference>
<dbReference type="SUPFAM" id="SSF48403">
    <property type="entry name" value="Ankyrin repeat"/>
    <property type="match status" value="1"/>
</dbReference>
<feature type="region of interest" description="Disordered" evidence="1">
    <location>
        <begin position="839"/>
        <end position="905"/>
    </location>
</feature>
<evidence type="ECO:0000313" key="3">
    <source>
        <dbReference type="Proteomes" id="UP000288168"/>
    </source>
</evidence>
<dbReference type="OrthoDB" id="539213at2759"/>
<evidence type="ECO:0000313" key="2">
    <source>
        <dbReference type="EMBL" id="RSL54986.1"/>
    </source>
</evidence>
<accession>A0A428PPX3</accession>
<dbReference type="InterPro" id="IPR002110">
    <property type="entry name" value="Ankyrin_rpt"/>
</dbReference>
<feature type="compositionally biased region" description="Acidic residues" evidence="1">
    <location>
        <begin position="763"/>
        <end position="782"/>
    </location>
</feature>
<feature type="region of interest" description="Disordered" evidence="1">
    <location>
        <begin position="799"/>
        <end position="822"/>
    </location>
</feature>
<protein>
    <submittedName>
        <fullName evidence="2">Uncharacterized protein</fullName>
    </submittedName>
</protein>
<dbReference type="Proteomes" id="UP000288168">
    <property type="component" value="Unassembled WGS sequence"/>
</dbReference>
<dbReference type="STRING" id="1325734.A0A428PPX3"/>
<organism evidence="2 3">
    <name type="scientific">Fusarium duplospermum</name>
    <dbReference type="NCBI Taxonomy" id="1325734"/>
    <lineage>
        <taxon>Eukaryota</taxon>
        <taxon>Fungi</taxon>
        <taxon>Dikarya</taxon>
        <taxon>Ascomycota</taxon>
        <taxon>Pezizomycotina</taxon>
        <taxon>Sordariomycetes</taxon>
        <taxon>Hypocreomycetidae</taxon>
        <taxon>Hypocreales</taxon>
        <taxon>Nectriaceae</taxon>
        <taxon>Fusarium</taxon>
        <taxon>Fusarium solani species complex</taxon>
    </lineage>
</organism>
<feature type="region of interest" description="Disordered" evidence="1">
    <location>
        <begin position="763"/>
        <end position="784"/>
    </location>
</feature>
<reference evidence="2 3" key="1">
    <citation type="submission" date="2017-06" db="EMBL/GenBank/DDBJ databases">
        <title>Comparative genomic analysis of Ambrosia Fusariam Clade fungi.</title>
        <authorList>
            <person name="Stajich J.E."/>
            <person name="Carrillo J."/>
            <person name="Kijimoto T."/>
            <person name="Eskalen A."/>
            <person name="O'Donnell K."/>
            <person name="Kasson M."/>
        </authorList>
    </citation>
    <scope>NUCLEOTIDE SEQUENCE [LARGE SCALE GENOMIC DNA]</scope>
    <source>
        <strain evidence="2 3">NRRL62584</strain>
    </source>
</reference>
<dbReference type="EMBL" id="NKCI01000105">
    <property type="protein sequence ID" value="RSL54986.1"/>
    <property type="molecule type" value="Genomic_DNA"/>
</dbReference>
<sequence length="905" mass="101787">MEAVGVGANVLAFVVLGIKSAKLTHDTLSAIKDGPALVQSVAANFLQLHWILEQLLQCRAAAADPALHGQAQQCCENLDKLAKTIERLQVPPREKATGKFWKRLKTAISENDLKRLDAWAAQQASMLNLRLNVLSSNVLYATRDGNERIQQQIHSFGTSIQTQFESQTASFLGAARNIMSSHTDDRSALEAGLSSIQETIEATHSISSEDTRSMFQLLQEIKDRVAPESENDVEMTNLRGDDEQAPEEAAPGLDQKLLQSINSLGSLIDEKRDAVDVYAEDDDQAESVIENLKELVGSLQKQNLPVRDPMSFDNGLRRFGRSFGSKILSINSGVTVRTSRRPLTRVLEQTHTLSEADVRVGTLSLRVQKRKRAVGADGKDDEDATPRKRCHTDWMMALTFLPGRGQNHHMVVASITQQERFMGSVSSISHLQVYRTLPEGSPVFELVRVGDLEGLRKMLQEGRASLRDHDEYGASLLFYSIEHPEVCKFLIESGLDVDHVASDYGYRGFKYGDEDPVMKQALQVADMNDDDMDPEILRRVTESRRLLLRAGADPTLHLCSYAGSFLEGSIETNVPETIELAWNPEFVAPFADIKTYRTRFGSSVFLDVCHNYSDGFNKETIHRIFQLGANVHDRDEQGRSCLHICFDNLMSPRPDSVLREFEVIEYLMRKGTDPRAVDNHGRSVSDIAYTTNGRLRANCSYAGDLWDAVLHRCGYDISQFRSGYRRRARYTTLEHNRRWSCQYTRRSFERLWEGRGAECPYWDDEPWPPLGPEEEDSDDESQDLTCSCRDCRISYLDMDEEESESGSDLDTEEDEEQASSNDADCMRCPRCFQVLEDGEQSEPDIGEDMSTGDVESYGEETGTFPGFGELMQDVRSENWQDSPGLQQSIGGTPRSLSMDLDNPWL</sequence>
<name>A0A428PPX3_9HYPO</name>
<gene>
    <name evidence="2" type="ORF">CEP54_009584</name>
</gene>
<feature type="compositionally biased region" description="Low complexity" evidence="1">
    <location>
        <begin position="859"/>
        <end position="869"/>
    </location>
</feature>
<feature type="compositionally biased region" description="Polar residues" evidence="1">
    <location>
        <begin position="879"/>
        <end position="890"/>
    </location>
</feature>